<dbReference type="Gene3D" id="2.60.120.380">
    <property type="match status" value="1"/>
</dbReference>
<feature type="chain" id="PRO_5045941641" description="Secretion system C-terminal sorting domain-containing protein" evidence="2">
    <location>
        <begin position="21"/>
        <end position="370"/>
    </location>
</feature>
<comment type="caution">
    <text evidence="4">The sequence shown here is derived from an EMBL/GenBank/DDBJ whole genome shotgun (WGS) entry which is preliminary data.</text>
</comment>
<dbReference type="InterPro" id="IPR026444">
    <property type="entry name" value="Secre_tail"/>
</dbReference>
<dbReference type="RefSeq" id="WP_343798478.1">
    <property type="nucleotide sequence ID" value="NZ_BAAAGF010000003.1"/>
</dbReference>
<dbReference type="Pfam" id="PF18962">
    <property type="entry name" value="Por_Secre_tail"/>
    <property type="match status" value="1"/>
</dbReference>
<gene>
    <name evidence="4" type="ORF">GCM10009431_23430</name>
</gene>
<evidence type="ECO:0000256" key="1">
    <source>
        <dbReference type="ARBA" id="ARBA00022729"/>
    </source>
</evidence>
<keyword evidence="1 2" id="KW-0732">Signal</keyword>
<evidence type="ECO:0000313" key="5">
    <source>
        <dbReference type="Proteomes" id="UP001500736"/>
    </source>
</evidence>
<evidence type="ECO:0000256" key="2">
    <source>
        <dbReference type="SAM" id="SignalP"/>
    </source>
</evidence>
<sequence>MKKITLLLFTIAISSFTLNAQHTFSTVPGPVNVAEGSPVTLNINDMVNSASVPAGSYLSYTVTLDWAAGGGGPWSNEAEVRALTAAGATSLSPATSGAGSDGNPTTMTFEGIFSDFYDPTVDGTLDIVLFQTYSGSDANFSNIVVTIDAYTPPPPPATVATITIGTAQCGVTQTTTNAYDPGVSDVNWIEFVYDGTCDALTFDTFSSVLEDTEIGLYDSDGIFIDSNDDAPSGGLLSELSISSLAAGTYYIVVGSYDITFGPISFNATSDGTEVNDITVNVLADAPLSLDNVDAFDNFSYFPNPVKNELNLKAQSNIQNVSIYNMLGQEVVRTAPNSLQSEVSMSNLSNGAYFVKVTINDVTETIRIIKQ</sequence>
<dbReference type="EMBL" id="BAAAGF010000003">
    <property type="protein sequence ID" value="GAA0746765.1"/>
    <property type="molecule type" value="Genomic_DNA"/>
</dbReference>
<keyword evidence="5" id="KW-1185">Reference proteome</keyword>
<accession>A0ABN1JV14</accession>
<name>A0ABN1JV14_9FLAO</name>
<feature type="domain" description="Secretion system C-terminal sorting" evidence="3">
    <location>
        <begin position="301"/>
        <end position="364"/>
    </location>
</feature>
<dbReference type="Proteomes" id="UP001500736">
    <property type="component" value="Unassembled WGS sequence"/>
</dbReference>
<protein>
    <recommendedName>
        <fullName evidence="3">Secretion system C-terminal sorting domain-containing protein</fullName>
    </recommendedName>
</protein>
<evidence type="ECO:0000259" key="3">
    <source>
        <dbReference type="Pfam" id="PF18962"/>
    </source>
</evidence>
<organism evidence="4 5">
    <name type="scientific">Gaetbulibacter jejuensis</name>
    <dbReference type="NCBI Taxonomy" id="584607"/>
    <lineage>
        <taxon>Bacteria</taxon>
        <taxon>Pseudomonadati</taxon>
        <taxon>Bacteroidota</taxon>
        <taxon>Flavobacteriia</taxon>
        <taxon>Flavobacteriales</taxon>
        <taxon>Flavobacteriaceae</taxon>
        <taxon>Gaetbulibacter</taxon>
    </lineage>
</organism>
<evidence type="ECO:0000313" key="4">
    <source>
        <dbReference type="EMBL" id="GAA0746765.1"/>
    </source>
</evidence>
<dbReference type="NCBIfam" id="TIGR04183">
    <property type="entry name" value="Por_Secre_tail"/>
    <property type="match status" value="1"/>
</dbReference>
<reference evidence="4 5" key="1">
    <citation type="journal article" date="2019" name="Int. J. Syst. Evol. Microbiol.">
        <title>The Global Catalogue of Microorganisms (GCM) 10K type strain sequencing project: providing services to taxonomists for standard genome sequencing and annotation.</title>
        <authorList>
            <consortium name="The Broad Institute Genomics Platform"/>
            <consortium name="The Broad Institute Genome Sequencing Center for Infectious Disease"/>
            <person name="Wu L."/>
            <person name="Ma J."/>
        </authorList>
    </citation>
    <scope>NUCLEOTIDE SEQUENCE [LARGE SCALE GENOMIC DNA]</scope>
    <source>
        <strain evidence="4 5">JCM 15976</strain>
    </source>
</reference>
<proteinExistence type="predicted"/>
<feature type="signal peptide" evidence="2">
    <location>
        <begin position="1"/>
        <end position="20"/>
    </location>
</feature>